<evidence type="ECO:0000313" key="2">
    <source>
        <dbReference type="EMBL" id="QEG42949.1"/>
    </source>
</evidence>
<sequence>MHRSFAVVLGALALALVVLRGGLRGEVAADVLCEGLLAMMIFVGIGAIAGMIADHLLQHTVETQFRARVQWFQQEQQKRDAQNQETDES</sequence>
<reference evidence="2 3" key="1">
    <citation type="submission" date="2019-08" db="EMBL/GenBank/DDBJ databases">
        <title>Deep-cultivation of Planctomycetes and their phenomic and genomic characterization uncovers novel biology.</title>
        <authorList>
            <person name="Wiegand S."/>
            <person name="Jogler M."/>
            <person name="Boedeker C."/>
            <person name="Pinto D."/>
            <person name="Vollmers J."/>
            <person name="Rivas-Marin E."/>
            <person name="Kohn T."/>
            <person name="Peeters S.H."/>
            <person name="Heuer A."/>
            <person name="Rast P."/>
            <person name="Oberbeckmann S."/>
            <person name="Bunk B."/>
            <person name="Jeske O."/>
            <person name="Meyerdierks A."/>
            <person name="Storesund J.E."/>
            <person name="Kallscheuer N."/>
            <person name="Luecker S."/>
            <person name="Lage O.M."/>
            <person name="Pohl T."/>
            <person name="Merkel B.J."/>
            <person name="Hornburger P."/>
            <person name="Mueller R.-W."/>
            <person name="Bruemmer F."/>
            <person name="Labrenz M."/>
            <person name="Spormann A.M."/>
            <person name="Op den Camp H."/>
            <person name="Overmann J."/>
            <person name="Amann R."/>
            <person name="Jetten M.S.M."/>
            <person name="Mascher T."/>
            <person name="Medema M.H."/>
            <person name="Devos D.P."/>
            <person name="Kaster A.-K."/>
            <person name="Ovreas L."/>
            <person name="Rohde M."/>
            <person name="Galperin M.Y."/>
            <person name="Jogler C."/>
        </authorList>
    </citation>
    <scope>NUCLEOTIDE SEQUENCE [LARGE SCALE GENOMIC DNA]</scope>
    <source>
        <strain evidence="2 3">UC8</strain>
    </source>
</reference>
<keyword evidence="1" id="KW-1133">Transmembrane helix</keyword>
<gene>
    <name evidence="2" type="ORF">UC8_49920</name>
</gene>
<dbReference type="Proteomes" id="UP000325286">
    <property type="component" value="Chromosome"/>
</dbReference>
<feature type="transmembrane region" description="Helical" evidence="1">
    <location>
        <begin position="36"/>
        <end position="57"/>
    </location>
</feature>
<accession>A0A5B9QYG6</accession>
<dbReference type="KEGG" id="rul:UC8_49920"/>
<dbReference type="RefSeq" id="WP_238388975.1">
    <property type="nucleotide sequence ID" value="NZ_CP042914.1"/>
</dbReference>
<keyword evidence="1" id="KW-0812">Transmembrane</keyword>
<dbReference type="AlphaFoldDB" id="A0A5B9QYG6"/>
<evidence type="ECO:0000256" key="1">
    <source>
        <dbReference type="SAM" id="Phobius"/>
    </source>
</evidence>
<evidence type="ECO:0000313" key="3">
    <source>
        <dbReference type="Proteomes" id="UP000325286"/>
    </source>
</evidence>
<proteinExistence type="predicted"/>
<organism evidence="2 3">
    <name type="scientific">Roseimaritima ulvae</name>
    <dbReference type="NCBI Taxonomy" id="980254"/>
    <lineage>
        <taxon>Bacteria</taxon>
        <taxon>Pseudomonadati</taxon>
        <taxon>Planctomycetota</taxon>
        <taxon>Planctomycetia</taxon>
        <taxon>Pirellulales</taxon>
        <taxon>Pirellulaceae</taxon>
        <taxon>Roseimaritima</taxon>
    </lineage>
</organism>
<protein>
    <submittedName>
        <fullName evidence="2">Uncharacterized protein</fullName>
    </submittedName>
</protein>
<name>A0A5B9QYG6_9BACT</name>
<keyword evidence="1" id="KW-0472">Membrane</keyword>
<keyword evidence="3" id="KW-1185">Reference proteome</keyword>
<dbReference type="EMBL" id="CP042914">
    <property type="protein sequence ID" value="QEG42949.1"/>
    <property type="molecule type" value="Genomic_DNA"/>
</dbReference>